<name>A0A564Y7M9_HYMDI</name>
<dbReference type="Pfam" id="PF01667">
    <property type="entry name" value="Ribosomal_S27e"/>
    <property type="match status" value="1"/>
</dbReference>
<comment type="cofactor">
    <cofactor evidence="1">
        <name>Zn(2+)</name>
        <dbReference type="ChEBI" id="CHEBI:29105"/>
    </cofactor>
</comment>
<sequence>MDVKCPECLFIQVIFSHSSTIVKCSGCDRILCFSTGGKAKLARGCKFRPKINDGPVFNRNL</sequence>
<evidence type="ECO:0000256" key="5">
    <source>
        <dbReference type="ARBA" id="ARBA00023274"/>
    </source>
</evidence>
<keyword evidence="7" id="KW-1185">Reference proteome</keyword>
<evidence type="ECO:0008006" key="8">
    <source>
        <dbReference type="Google" id="ProtNLM"/>
    </source>
</evidence>
<dbReference type="GO" id="GO:0003735">
    <property type="term" value="F:structural constituent of ribosome"/>
    <property type="evidence" value="ECO:0007669"/>
    <property type="project" value="InterPro"/>
</dbReference>
<dbReference type="PANTHER" id="PTHR11594">
    <property type="entry name" value="40S RIBOSOMAL PROTEIN S27"/>
    <property type="match status" value="1"/>
</dbReference>
<dbReference type="Proteomes" id="UP000321570">
    <property type="component" value="Unassembled WGS sequence"/>
</dbReference>
<evidence type="ECO:0000256" key="2">
    <source>
        <dbReference type="ARBA" id="ARBA00010919"/>
    </source>
</evidence>
<comment type="similarity">
    <text evidence="2">Belongs to the eukaryotic ribosomal protein eS27 family.</text>
</comment>
<dbReference type="GO" id="GO:0005840">
    <property type="term" value="C:ribosome"/>
    <property type="evidence" value="ECO:0007669"/>
    <property type="project" value="UniProtKB-KW"/>
</dbReference>
<organism evidence="6 7">
    <name type="scientific">Hymenolepis diminuta</name>
    <name type="common">Rat tapeworm</name>
    <dbReference type="NCBI Taxonomy" id="6216"/>
    <lineage>
        <taxon>Eukaryota</taxon>
        <taxon>Metazoa</taxon>
        <taxon>Spiralia</taxon>
        <taxon>Lophotrochozoa</taxon>
        <taxon>Platyhelminthes</taxon>
        <taxon>Cestoda</taxon>
        <taxon>Eucestoda</taxon>
        <taxon>Cyclophyllidea</taxon>
        <taxon>Hymenolepididae</taxon>
        <taxon>Hymenolepis</taxon>
    </lineage>
</organism>
<dbReference type="SUPFAM" id="SSF57829">
    <property type="entry name" value="Zn-binding ribosomal proteins"/>
    <property type="match status" value="1"/>
</dbReference>
<accession>A0A564Y7M9</accession>
<evidence type="ECO:0000256" key="3">
    <source>
        <dbReference type="ARBA" id="ARBA00022833"/>
    </source>
</evidence>
<dbReference type="InterPro" id="IPR023407">
    <property type="entry name" value="Ribosomal_eS27_Zn-bd_dom_sf"/>
</dbReference>
<keyword evidence="5" id="KW-0687">Ribonucleoprotein</keyword>
<protein>
    <recommendedName>
        <fullName evidence="8">40S ribosomal protein S27</fullName>
    </recommendedName>
</protein>
<dbReference type="GO" id="GO:1990904">
    <property type="term" value="C:ribonucleoprotein complex"/>
    <property type="evidence" value="ECO:0007669"/>
    <property type="project" value="UniProtKB-KW"/>
</dbReference>
<dbReference type="EMBL" id="CABIJS010000111">
    <property type="protein sequence ID" value="VUZ43260.1"/>
    <property type="molecule type" value="Genomic_DNA"/>
</dbReference>
<dbReference type="InterPro" id="IPR011332">
    <property type="entry name" value="Ribosomal_zn-bd"/>
</dbReference>
<evidence type="ECO:0000256" key="4">
    <source>
        <dbReference type="ARBA" id="ARBA00022980"/>
    </source>
</evidence>
<evidence type="ECO:0000313" key="6">
    <source>
        <dbReference type="EMBL" id="VUZ43260.1"/>
    </source>
</evidence>
<evidence type="ECO:0000256" key="1">
    <source>
        <dbReference type="ARBA" id="ARBA00001947"/>
    </source>
</evidence>
<reference evidence="6 7" key="1">
    <citation type="submission" date="2019-07" db="EMBL/GenBank/DDBJ databases">
        <authorList>
            <person name="Jastrzebski P J."/>
            <person name="Paukszto L."/>
            <person name="Jastrzebski P J."/>
        </authorList>
    </citation>
    <scope>NUCLEOTIDE SEQUENCE [LARGE SCALE GENOMIC DNA]</scope>
    <source>
        <strain evidence="6 7">WMS-il1</strain>
    </source>
</reference>
<keyword evidence="4" id="KW-0689">Ribosomal protein</keyword>
<dbReference type="GO" id="GO:0006412">
    <property type="term" value="P:translation"/>
    <property type="evidence" value="ECO:0007669"/>
    <property type="project" value="InterPro"/>
</dbReference>
<gene>
    <name evidence="6" type="ORF">WMSIL1_LOCUS3813</name>
</gene>
<dbReference type="AlphaFoldDB" id="A0A564Y7M9"/>
<proteinExistence type="inferred from homology"/>
<dbReference type="InterPro" id="IPR000592">
    <property type="entry name" value="Ribosomal_eS27"/>
</dbReference>
<evidence type="ECO:0000313" key="7">
    <source>
        <dbReference type="Proteomes" id="UP000321570"/>
    </source>
</evidence>
<keyword evidence="3" id="KW-0862">Zinc</keyword>
<dbReference type="Gene3D" id="2.20.25.100">
    <property type="entry name" value="Zn-binding ribosomal proteins"/>
    <property type="match status" value="1"/>
</dbReference>